<feature type="region of interest" description="Disordered" evidence="6">
    <location>
        <begin position="203"/>
        <end position="228"/>
    </location>
</feature>
<protein>
    <recommendedName>
        <fullName evidence="7">AIPP2-like SPOC-like domain-containing protein</fullName>
    </recommendedName>
</protein>
<dbReference type="PANTHER" id="PTHR33304:SF36">
    <property type="entry name" value="GB|AAF26970.1-RELATED"/>
    <property type="match status" value="1"/>
</dbReference>
<dbReference type="PANTHER" id="PTHR33304">
    <property type="match status" value="1"/>
</dbReference>
<name>A0A0A9F884_ARUDO</name>
<accession>A0A0A9F884</accession>
<dbReference type="InterPro" id="IPR049914">
    <property type="entry name" value="PHD1-3/5-6"/>
</dbReference>
<proteinExistence type="predicted"/>
<evidence type="ECO:0000256" key="1">
    <source>
        <dbReference type="ARBA" id="ARBA00022723"/>
    </source>
</evidence>
<keyword evidence="4" id="KW-0805">Transcription regulation</keyword>
<evidence type="ECO:0000256" key="2">
    <source>
        <dbReference type="ARBA" id="ARBA00022771"/>
    </source>
</evidence>
<feature type="domain" description="AIPP2-like SPOC-like" evidence="7">
    <location>
        <begin position="477"/>
        <end position="603"/>
    </location>
</feature>
<dbReference type="InterPro" id="IPR011011">
    <property type="entry name" value="Znf_FYVE_PHD"/>
</dbReference>
<evidence type="ECO:0000256" key="4">
    <source>
        <dbReference type="ARBA" id="ARBA00023015"/>
    </source>
</evidence>
<dbReference type="InterPro" id="IPR056280">
    <property type="entry name" value="AIPP2-like_SPOC"/>
</dbReference>
<sequence length="620" mass="68773">MKSGRRHCCRTLSRSPPAALDTASLHLVGTALVSAAVTRRTGGTKATKPHSSAPSLPYRPSASSASNSGILSRRGTPLRRSDCAMREMVCEICGSGSRPHLIANCTQCDAYEHCYCMPVVDFAIPHEWQCYECQEKANGGPTRRQGGQTELQRPLHFGGLTKEMETPKLDLSPKTSKNFGSAKVKFNSCEEAVLLSRERPHARSEFSMRQSQVRPASPPNVKHSSSMKCIAPNRSDTQVQALKRCAAASHDQAKIKDRADFAIRQSHVRPASPPNVKHPSNMKCISPSRSDIQGQALKRGAATNLNQVSIEDRLNFAMRQHQVPPASPPNVRSDTQVHALRRSAAASHDQAQLEDINMNREARSGGSMPGIHRCSTGEAVNVEVDSQIEDKTRENKIVNADNGKINSQCQVKPREKGILCASDYGTGRKSQMESLNHNIGVLITISSSAEYSRRPPPLICWTNRVATSFQLFYMNGGGFLVCDAGTKHNLGEFKAQFPSKVSSKVYDIVKMMPDNLQLELLPRMNDWPKLFETSRPFHEDIALFFFSNEHDGHEKKHSYILEARTNYVLRAYIDHIKLLIYSSEVLPPDSHWIDGESYLWGIFVRSKGKRGPRPFGSTST</sequence>
<feature type="region of interest" description="Disordered" evidence="6">
    <location>
        <begin position="39"/>
        <end position="76"/>
    </location>
</feature>
<dbReference type="Gene3D" id="3.30.40.10">
    <property type="entry name" value="Zinc/RING finger domain, C3HC4 (zinc finger)"/>
    <property type="match status" value="1"/>
</dbReference>
<evidence type="ECO:0000313" key="8">
    <source>
        <dbReference type="EMBL" id="JAE04468.1"/>
    </source>
</evidence>
<keyword evidence="3" id="KW-0862">Zinc</keyword>
<evidence type="ECO:0000256" key="6">
    <source>
        <dbReference type="SAM" id="MobiDB-lite"/>
    </source>
</evidence>
<reference evidence="8" key="1">
    <citation type="submission" date="2014-09" db="EMBL/GenBank/DDBJ databases">
        <authorList>
            <person name="Magalhaes I.L.F."/>
            <person name="Oliveira U."/>
            <person name="Santos F.R."/>
            <person name="Vidigal T.H.D.A."/>
            <person name="Brescovit A.D."/>
            <person name="Santos A.J."/>
        </authorList>
    </citation>
    <scope>NUCLEOTIDE SEQUENCE</scope>
    <source>
        <tissue evidence="8">Shoot tissue taken approximately 20 cm above the soil surface</tissue>
    </source>
</reference>
<reference evidence="8" key="2">
    <citation type="journal article" date="2015" name="Data Brief">
        <title>Shoot transcriptome of the giant reed, Arundo donax.</title>
        <authorList>
            <person name="Barrero R.A."/>
            <person name="Guerrero F.D."/>
            <person name="Moolhuijzen P."/>
            <person name="Goolsby J.A."/>
            <person name="Tidwell J."/>
            <person name="Bellgard S.E."/>
            <person name="Bellgard M.I."/>
        </authorList>
    </citation>
    <scope>NUCLEOTIDE SEQUENCE</scope>
    <source>
        <tissue evidence="8">Shoot tissue taken approximately 20 cm above the soil surface</tissue>
    </source>
</reference>
<evidence type="ECO:0000256" key="5">
    <source>
        <dbReference type="ARBA" id="ARBA00023163"/>
    </source>
</evidence>
<keyword evidence="5" id="KW-0804">Transcription</keyword>
<dbReference type="GO" id="GO:0140566">
    <property type="term" value="F:histone reader activity"/>
    <property type="evidence" value="ECO:0007669"/>
    <property type="project" value="InterPro"/>
</dbReference>
<feature type="region of interest" description="Disordered" evidence="6">
    <location>
        <begin position="139"/>
        <end position="159"/>
    </location>
</feature>
<dbReference type="AlphaFoldDB" id="A0A0A9F884"/>
<evidence type="ECO:0000259" key="7">
    <source>
        <dbReference type="Pfam" id="PF23121"/>
    </source>
</evidence>
<keyword evidence="1" id="KW-0479">Metal-binding</keyword>
<dbReference type="InterPro" id="IPR013083">
    <property type="entry name" value="Znf_RING/FYVE/PHD"/>
</dbReference>
<dbReference type="SUPFAM" id="SSF57903">
    <property type="entry name" value="FYVE/PHD zinc finger"/>
    <property type="match status" value="1"/>
</dbReference>
<dbReference type="EMBL" id="GBRH01193428">
    <property type="protein sequence ID" value="JAE04468.1"/>
    <property type="molecule type" value="Transcribed_RNA"/>
</dbReference>
<dbReference type="GO" id="GO:0034244">
    <property type="term" value="P:negative regulation of transcription elongation by RNA polymerase II"/>
    <property type="evidence" value="ECO:0007669"/>
    <property type="project" value="InterPro"/>
</dbReference>
<dbReference type="Pfam" id="PF23121">
    <property type="entry name" value="SPOC_AIPP2"/>
    <property type="match status" value="1"/>
</dbReference>
<organism evidence="8">
    <name type="scientific">Arundo donax</name>
    <name type="common">Giant reed</name>
    <name type="synonym">Donax arundinaceus</name>
    <dbReference type="NCBI Taxonomy" id="35708"/>
    <lineage>
        <taxon>Eukaryota</taxon>
        <taxon>Viridiplantae</taxon>
        <taxon>Streptophyta</taxon>
        <taxon>Embryophyta</taxon>
        <taxon>Tracheophyta</taxon>
        <taxon>Spermatophyta</taxon>
        <taxon>Magnoliopsida</taxon>
        <taxon>Liliopsida</taxon>
        <taxon>Poales</taxon>
        <taxon>Poaceae</taxon>
        <taxon>PACMAD clade</taxon>
        <taxon>Arundinoideae</taxon>
        <taxon>Arundineae</taxon>
        <taxon>Arundo</taxon>
    </lineage>
</organism>
<keyword evidence="2" id="KW-0863">Zinc-finger</keyword>
<dbReference type="GO" id="GO:0008270">
    <property type="term" value="F:zinc ion binding"/>
    <property type="evidence" value="ECO:0007669"/>
    <property type="project" value="UniProtKB-KW"/>
</dbReference>
<evidence type="ECO:0000256" key="3">
    <source>
        <dbReference type="ARBA" id="ARBA00022833"/>
    </source>
</evidence>